<gene>
    <name evidence="4" type="ORF">KK083_07755</name>
</gene>
<comment type="similarity">
    <text evidence="1 2">Belongs to the Dps family.</text>
</comment>
<dbReference type="EMBL" id="JAHESF010000006">
    <property type="protein sequence ID" value="MBT1696763.1"/>
    <property type="molecule type" value="Genomic_DNA"/>
</dbReference>
<dbReference type="InterPro" id="IPR002177">
    <property type="entry name" value="DPS_DNA-bd"/>
</dbReference>
<dbReference type="PROSITE" id="PS00818">
    <property type="entry name" value="DPS_1"/>
    <property type="match status" value="1"/>
</dbReference>
<dbReference type="PIRSF" id="PIRSF005900">
    <property type="entry name" value="Dps"/>
    <property type="match status" value="1"/>
</dbReference>
<sequence length="160" mass="18243">MAQTTNNIGLEVKSTQQLATQLNELLANYQLFYQNARGFHWNIRGDKFFELHAKFEEIYTDALVKIDEIAERILTLGYTPLHSFSDYVKHAEIKEITGVSEGAKAVEGILGGFKVLLSKERELLKLSEDAEDEGTNALMSDYIREQEKAVWMYSSFLGKK</sequence>
<dbReference type="GO" id="GO:0016722">
    <property type="term" value="F:oxidoreductase activity, acting on metal ions"/>
    <property type="evidence" value="ECO:0007669"/>
    <property type="project" value="InterPro"/>
</dbReference>
<evidence type="ECO:0000256" key="1">
    <source>
        <dbReference type="ARBA" id="ARBA00009497"/>
    </source>
</evidence>
<comment type="caution">
    <text evidence="4">The sequence shown here is derived from an EMBL/GenBank/DDBJ whole genome shotgun (WGS) entry which is preliminary data.</text>
</comment>
<dbReference type="CDD" id="cd01043">
    <property type="entry name" value="DPS"/>
    <property type="match status" value="1"/>
</dbReference>
<dbReference type="AlphaFoldDB" id="A0AAP2DJZ6"/>
<dbReference type="PANTHER" id="PTHR42932">
    <property type="entry name" value="GENERAL STRESS PROTEIN 20U"/>
    <property type="match status" value="1"/>
</dbReference>
<dbReference type="PRINTS" id="PR01346">
    <property type="entry name" value="HELNAPAPROT"/>
</dbReference>
<evidence type="ECO:0000313" key="5">
    <source>
        <dbReference type="Proteomes" id="UP001319200"/>
    </source>
</evidence>
<dbReference type="Proteomes" id="UP001319200">
    <property type="component" value="Unassembled WGS sequence"/>
</dbReference>
<feature type="domain" description="Ferritin/DPS" evidence="3">
    <location>
        <begin position="21"/>
        <end position="159"/>
    </location>
</feature>
<dbReference type="SUPFAM" id="SSF47240">
    <property type="entry name" value="Ferritin-like"/>
    <property type="match status" value="1"/>
</dbReference>
<dbReference type="InterPro" id="IPR023188">
    <property type="entry name" value="DPS_DNA-bd_CS"/>
</dbReference>
<dbReference type="PANTHER" id="PTHR42932:SF1">
    <property type="entry name" value="GENERAL STRESS PROTEIN 20U"/>
    <property type="match status" value="1"/>
</dbReference>
<accession>A0AAP2DJZ6</accession>
<dbReference type="InterPro" id="IPR008331">
    <property type="entry name" value="Ferritin_DPS_dom"/>
</dbReference>
<evidence type="ECO:0000259" key="3">
    <source>
        <dbReference type="Pfam" id="PF00210"/>
    </source>
</evidence>
<proteinExistence type="inferred from homology"/>
<name>A0AAP2DJZ6_9BACT</name>
<keyword evidence="5" id="KW-1185">Reference proteome</keyword>
<dbReference type="Gene3D" id="1.20.1260.10">
    <property type="match status" value="1"/>
</dbReference>
<dbReference type="GO" id="GO:0008199">
    <property type="term" value="F:ferric iron binding"/>
    <property type="evidence" value="ECO:0007669"/>
    <property type="project" value="InterPro"/>
</dbReference>
<protein>
    <submittedName>
        <fullName evidence="4">DNA starvation/stationary phase protection protein</fullName>
    </submittedName>
</protein>
<dbReference type="Pfam" id="PF00210">
    <property type="entry name" value="Ferritin"/>
    <property type="match status" value="1"/>
</dbReference>
<organism evidence="4 5">
    <name type="scientific">Chryseosolibacter histidini</name>
    <dbReference type="NCBI Taxonomy" id="2782349"/>
    <lineage>
        <taxon>Bacteria</taxon>
        <taxon>Pseudomonadati</taxon>
        <taxon>Bacteroidota</taxon>
        <taxon>Cytophagia</taxon>
        <taxon>Cytophagales</taxon>
        <taxon>Chryseotaleaceae</taxon>
        <taxon>Chryseosolibacter</taxon>
    </lineage>
</organism>
<dbReference type="InterPro" id="IPR009078">
    <property type="entry name" value="Ferritin-like_SF"/>
</dbReference>
<reference evidence="4 5" key="1">
    <citation type="submission" date="2021-05" db="EMBL/GenBank/DDBJ databases">
        <title>A Polyphasic approach of four new species of the genus Ohtaekwangia: Ohtaekwangia histidinii sp. nov., Ohtaekwangia cretensis sp. nov., Ohtaekwangia indiensis sp. nov., Ohtaekwangia reichenbachii sp. nov. from diverse environment.</title>
        <authorList>
            <person name="Octaviana S."/>
        </authorList>
    </citation>
    <scope>NUCLEOTIDE SEQUENCE [LARGE SCALE GENOMIC DNA]</scope>
    <source>
        <strain evidence="4 5">PWU4</strain>
    </source>
</reference>
<dbReference type="PROSITE" id="PS00819">
    <property type="entry name" value="DPS_2"/>
    <property type="match status" value="1"/>
</dbReference>
<dbReference type="InterPro" id="IPR012347">
    <property type="entry name" value="Ferritin-like"/>
</dbReference>
<evidence type="ECO:0000313" key="4">
    <source>
        <dbReference type="EMBL" id="MBT1696763.1"/>
    </source>
</evidence>
<dbReference type="RefSeq" id="WP_254162185.1">
    <property type="nucleotide sequence ID" value="NZ_JAHESF010000006.1"/>
</dbReference>
<evidence type="ECO:0000256" key="2">
    <source>
        <dbReference type="RuleBase" id="RU003875"/>
    </source>
</evidence>